<evidence type="ECO:0000313" key="2">
    <source>
        <dbReference type="Proteomes" id="UP000664122"/>
    </source>
</evidence>
<reference evidence="1" key="1">
    <citation type="submission" date="2021-03" db="EMBL/GenBank/DDBJ databases">
        <title>Whole genome sequence of Jiella sp. CQZ9-1.</title>
        <authorList>
            <person name="Tuo L."/>
        </authorList>
    </citation>
    <scope>NUCLEOTIDE SEQUENCE</scope>
    <source>
        <strain evidence="1">CQZ9-1</strain>
    </source>
</reference>
<proteinExistence type="predicted"/>
<protein>
    <recommendedName>
        <fullName evidence="3">PilZ domain-containing protein</fullName>
    </recommendedName>
</protein>
<keyword evidence="2" id="KW-1185">Reference proteome</keyword>
<accession>A0A939FXZ2</accession>
<name>A0A939FXZ2_9HYPH</name>
<sequence length="169" mass="18462">MSAGELPRIVAIVDVSAQCYRLAKIVWQAGGEVGVNFSSTDFEISPAEMSALLAADRRPKTGKAAPKSPAERRRWARKRVRLRPVVLATIDRRFLTDGQMIDASDGGARLRCINPERIPKTIILFDIAEQVARRAEVVWTGRAEIGVNYVGAAYSEDPAGLKSKGRTIG</sequence>
<dbReference type="EMBL" id="JAFMPP010000004">
    <property type="protein sequence ID" value="MBO0662261.1"/>
    <property type="molecule type" value="Genomic_DNA"/>
</dbReference>
<dbReference type="AlphaFoldDB" id="A0A939FXZ2"/>
<gene>
    <name evidence="1" type="ORF">J1C48_06710</name>
</gene>
<dbReference type="RefSeq" id="WP_207257020.1">
    <property type="nucleotide sequence ID" value="NZ_JAFMPP010000004.1"/>
</dbReference>
<dbReference type="Proteomes" id="UP000664122">
    <property type="component" value="Unassembled WGS sequence"/>
</dbReference>
<evidence type="ECO:0000313" key="1">
    <source>
        <dbReference type="EMBL" id="MBO0662261.1"/>
    </source>
</evidence>
<comment type="caution">
    <text evidence="1">The sequence shown here is derived from an EMBL/GenBank/DDBJ whole genome shotgun (WGS) entry which is preliminary data.</text>
</comment>
<organism evidence="1 2">
    <name type="scientific">Jiella flava</name>
    <dbReference type="NCBI Taxonomy" id="2816857"/>
    <lineage>
        <taxon>Bacteria</taxon>
        <taxon>Pseudomonadati</taxon>
        <taxon>Pseudomonadota</taxon>
        <taxon>Alphaproteobacteria</taxon>
        <taxon>Hyphomicrobiales</taxon>
        <taxon>Aurantimonadaceae</taxon>
        <taxon>Jiella</taxon>
    </lineage>
</organism>
<evidence type="ECO:0008006" key="3">
    <source>
        <dbReference type="Google" id="ProtNLM"/>
    </source>
</evidence>